<organism evidence="1 2">
    <name type="scientific">Luteipulveratus halotolerans</name>
    <dbReference type="NCBI Taxonomy" id="1631356"/>
    <lineage>
        <taxon>Bacteria</taxon>
        <taxon>Bacillati</taxon>
        <taxon>Actinomycetota</taxon>
        <taxon>Actinomycetes</taxon>
        <taxon>Micrococcales</taxon>
        <taxon>Dermacoccaceae</taxon>
        <taxon>Luteipulveratus</taxon>
    </lineage>
</organism>
<dbReference type="EMBL" id="LAIR01000002">
    <property type="protein sequence ID" value="KNX35993.1"/>
    <property type="molecule type" value="Genomic_DNA"/>
</dbReference>
<gene>
    <name evidence="1" type="ORF">VV01_00580</name>
</gene>
<sequence>MAVPPKKQTGTLKRGGSRTFSGTGAQLIDVQQAGQFGVVVDLDCSRCNGPVMLTEPGRIDHWADQPGPVRGQYVTSIEKDDTHPRLIVSAQGRWRVTVKDWSTSPVRKGKVAGTGSKVFILDSKAKSLTYDFTPAGAGDMFSVRARGDVGQEMRIFGTDEASKGAKIDKIHLPAMMIIHTRGSWSVTPG</sequence>
<comment type="caution">
    <text evidence="1">The sequence shown here is derived from an EMBL/GenBank/DDBJ whole genome shotgun (WGS) entry which is preliminary data.</text>
</comment>
<dbReference type="AlphaFoldDB" id="A0A0L6CES5"/>
<proteinExistence type="predicted"/>
<keyword evidence="2" id="KW-1185">Reference proteome</keyword>
<evidence type="ECO:0000313" key="1">
    <source>
        <dbReference type="EMBL" id="KNX35993.1"/>
    </source>
</evidence>
<reference evidence="2" key="1">
    <citation type="submission" date="2015-03" db="EMBL/GenBank/DDBJ databases">
        <title>Luteipulveratus halotolerans sp. nov., a novel actinobacterium (Dermacoccaceae) from Sarawak, Malaysia.</title>
        <authorList>
            <person name="Juboi H."/>
            <person name="Basik A."/>
            <person name="Shamsul S.S."/>
            <person name="Arnold P."/>
            <person name="Schmitt E.K."/>
            <person name="Sanglier J.-J."/>
            <person name="Yeo T."/>
        </authorList>
    </citation>
    <scope>NUCLEOTIDE SEQUENCE [LARGE SCALE GENOMIC DNA]</scope>
    <source>
        <strain evidence="2">C296001</strain>
    </source>
</reference>
<evidence type="ECO:0000313" key="2">
    <source>
        <dbReference type="Proteomes" id="UP000037397"/>
    </source>
</evidence>
<dbReference type="STRING" id="1631356.VV01_00580"/>
<accession>A0A0L6CES5</accession>
<name>A0A0L6CES5_9MICO</name>
<protein>
    <submittedName>
        <fullName evidence="1">Uncharacterized protein</fullName>
    </submittedName>
</protein>
<dbReference type="PATRIC" id="fig|1631356.3.peg.40"/>
<dbReference type="Proteomes" id="UP000037397">
    <property type="component" value="Unassembled WGS sequence"/>
</dbReference>